<evidence type="ECO:0000256" key="8">
    <source>
        <dbReference type="ARBA" id="ARBA00023172"/>
    </source>
</evidence>
<name>A0A0N4UCA8_DRAME</name>
<keyword evidence="14" id="KW-1185">Reference proteome</keyword>
<dbReference type="GO" id="GO:0000723">
    <property type="term" value="P:telomere maintenance"/>
    <property type="evidence" value="ECO:0007669"/>
    <property type="project" value="TreeGrafter"/>
</dbReference>
<dbReference type="STRING" id="318479.A0A0N4UCA8"/>
<dbReference type="PANTHER" id="PTHR12604:SF4">
    <property type="entry name" value="X-RAY REPAIR CROSS-COMPLEMENTING PROTEIN 5"/>
    <property type="match status" value="1"/>
</dbReference>
<sequence>MSDDEIKPVKMAKKILKHERTIFLIDVGSNMADVCPDSNASFLDVAKEILDWIITRKVIILYSIFAKSSDEFAVMLFGCECDSISFPVFSDKNIRFCIEKLQTAKIEWLKLFEKEIQISINTKGDYISALTEAVNYIRCLSYLDQTDLTARNLLLISNLAGYPIGSSEIDPARIENIVNSIKTCGISLNVVGPPVKFYKCEYTKNETDGSKMVLNETENGLKLVSSIVQQVNGVIYSFTEVLPMLQKFIRRQTNIRGQKFLLELGENIKLPLYLFKKVQEMDMKFNFEKFDESTKVKLKKETIFEKIVDTDCIPSSKVDAKFQQSKKIIQLKKEETVKGYCFGTSVISFNEADQKVYGWARESRSMKLMQFVKSSEILQHYLMDGGVYYCLPPVDDEDGSTMISSLVNAMIIEESVALVRFVFNGVSFPRIMALFPRISKKGAPIFVGIALPFYDDFRGLEFPSFEEEQFKPTYEQVCVVEAFVSSMDLTKYQISNSGEYIESLRPRDVSNPKLQRICEAVKHRAFNPDDPLLIPSSKILDDLKPRPMLLKFARLFRVFHSFS</sequence>
<dbReference type="Gene3D" id="2.40.290.10">
    <property type="match status" value="1"/>
</dbReference>
<dbReference type="GO" id="GO:0043564">
    <property type="term" value="C:Ku70:Ku80 complex"/>
    <property type="evidence" value="ECO:0007669"/>
    <property type="project" value="TreeGrafter"/>
</dbReference>
<evidence type="ECO:0000256" key="5">
    <source>
        <dbReference type="ARBA" id="ARBA00022806"/>
    </source>
</evidence>
<keyword evidence="7" id="KW-0238">DNA-binding</keyword>
<dbReference type="Pfam" id="PF03731">
    <property type="entry name" value="Ku_N"/>
    <property type="match status" value="1"/>
</dbReference>
<evidence type="ECO:0000256" key="3">
    <source>
        <dbReference type="ARBA" id="ARBA00022763"/>
    </source>
</evidence>
<evidence type="ECO:0000259" key="11">
    <source>
        <dbReference type="SMART" id="SM00559"/>
    </source>
</evidence>
<gene>
    <name evidence="12" type="ORF">DME_LOCUS514</name>
</gene>
<dbReference type="PANTHER" id="PTHR12604">
    <property type="entry name" value="KU AUTOANTIGEN DNA HELICASE"/>
    <property type="match status" value="1"/>
</dbReference>
<dbReference type="InterPro" id="IPR036465">
    <property type="entry name" value="vWFA_dom_sf"/>
</dbReference>
<dbReference type="Pfam" id="PF02735">
    <property type="entry name" value="Ku"/>
    <property type="match status" value="1"/>
</dbReference>
<dbReference type="Proteomes" id="UP000274756">
    <property type="component" value="Unassembled WGS sequence"/>
</dbReference>
<evidence type="ECO:0000256" key="9">
    <source>
        <dbReference type="ARBA" id="ARBA00023204"/>
    </source>
</evidence>
<evidence type="ECO:0000256" key="4">
    <source>
        <dbReference type="ARBA" id="ARBA00022801"/>
    </source>
</evidence>
<reference evidence="15" key="1">
    <citation type="submission" date="2017-02" db="UniProtKB">
        <authorList>
            <consortium name="WormBaseParasite"/>
        </authorList>
    </citation>
    <scope>IDENTIFICATION</scope>
</reference>
<dbReference type="Gene3D" id="3.40.50.410">
    <property type="entry name" value="von Willebrand factor, type A domain"/>
    <property type="match status" value="1"/>
</dbReference>
<dbReference type="GO" id="GO:0016787">
    <property type="term" value="F:hydrolase activity"/>
    <property type="evidence" value="ECO:0007669"/>
    <property type="project" value="UniProtKB-KW"/>
</dbReference>
<dbReference type="Proteomes" id="UP000038040">
    <property type="component" value="Unplaced"/>
</dbReference>
<protein>
    <submittedName>
        <fullName evidence="15">Ku domain-containing protein</fullName>
    </submittedName>
</protein>
<reference evidence="12 14" key="2">
    <citation type="submission" date="2018-11" db="EMBL/GenBank/DDBJ databases">
        <authorList>
            <consortium name="Pathogen Informatics"/>
        </authorList>
    </citation>
    <scope>NUCLEOTIDE SEQUENCE [LARGE SCALE GENOMIC DNA]</scope>
</reference>
<evidence type="ECO:0000313" key="13">
    <source>
        <dbReference type="Proteomes" id="UP000038040"/>
    </source>
</evidence>
<dbReference type="SUPFAM" id="SSF53300">
    <property type="entry name" value="vWA-like"/>
    <property type="match status" value="1"/>
</dbReference>
<keyword evidence="6" id="KW-0067">ATP-binding</keyword>
<feature type="domain" description="Ku" evidence="11">
    <location>
        <begin position="328"/>
        <end position="468"/>
    </location>
</feature>
<evidence type="ECO:0000313" key="12">
    <source>
        <dbReference type="EMBL" id="VDN50541.1"/>
    </source>
</evidence>
<evidence type="ECO:0000313" key="15">
    <source>
        <dbReference type="WBParaSite" id="DME_0000489301-mRNA-1"/>
    </source>
</evidence>
<dbReference type="AlphaFoldDB" id="A0A0N4UCA8"/>
<dbReference type="GO" id="GO:0006310">
    <property type="term" value="P:DNA recombination"/>
    <property type="evidence" value="ECO:0007669"/>
    <property type="project" value="UniProtKB-KW"/>
</dbReference>
<keyword evidence="10" id="KW-0539">Nucleus</keyword>
<dbReference type="GO" id="GO:0042162">
    <property type="term" value="F:telomeric DNA binding"/>
    <property type="evidence" value="ECO:0007669"/>
    <property type="project" value="TreeGrafter"/>
</dbReference>
<dbReference type="SUPFAM" id="SSF100939">
    <property type="entry name" value="SPOC domain-like"/>
    <property type="match status" value="1"/>
</dbReference>
<dbReference type="GO" id="GO:0005524">
    <property type="term" value="F:ATP binding"/>
    <property type="evidence" value="ECO:0007669"/>
    <property type="project" value="UniProtKB-KW"/>
</dbReference>
<proteinExistence type="predicted"/>
<dbReference type="SMART" id="SM00559">
    <property type="entry name" value="Ku78"/>
    <property type="match status" value="1"/>
</dbReference>
<dbReference type="InterPro" id="IPR016194">
    <property type="entry name" value="SPOC-like_C_dom_sf"/>
</dbReference>
<dbReference type="WBParaSite" id="DME_0000489301-mRNA-1">
    <property type="protein sequence ID" value="DME_0000489301-mRNA-1"/>
    <property type="gene ID" value="DME_0000489301"/>
</dbReference>
<dbReference type="GO" id="GO:0006303">
    <property type="term" value="P:double-strand break repair via nonhomologous end joining"/>
    <property type="evidence" value="ECO:0007669"/>
    <property type="project" value="InterPro"/>
</dbReference>
<dbReference type="EMBL" id="UYYG01000004">
    <property type="protein sequence ID" value="VDN50541.1"/>
    <property type="molecule type" value="Genomic_DNA"/>
</dbReference>
<dbReference type="GO" id="GO:0003690">
    <property type="term" value="F:double-stranded DNA binding"/>
    <property type="evidence" value="ECO:0007669"/>
    <property type="project" value="TreeGrafter"/>
</dbReference>
<dbReference type="InterPro" id="IPR006164">
    <property type="entry name" value="DNA_bd_Ku70/Ku80"/>
</dbReference>
<dbReference type="GO" id="GO:0004386">
    <property type="term" value="F:helicase activity"/>
    <property type="evidence" value="ECO:0007669"/>
    <property type="project" value="UniProtKB-KW"/>
</dbReference>
<comment type="subcellular location">
    <subcellularLocation>
        <location evidence="1">Nucleus</location>
    </subcellularLocation>
</comment>
<dbReference type="OrthoDB" id="5844513at2759"/>
<keyword evidence="2" id="KW-0547">Nucleotide-binding</keyword>
<keyword evidence="8" id="KW-0233">DNA recombination</keyword>
<keyword evidence="4" id="KW-0378">Hydrolase</keyword>
<evidence type="ECO:0000256" key="6">
    <source>
        <dbReference type="ARBA" id="ARBA00022840"/>
    </source>
</evidence>
<keyword evidence="3" id="KW-0227">DNA damage</keyword>
<dbReference type="Gene3D" id="1.10.1600.10">
    <property type="match status" value="1"/>
</dbReference>
<accession>A0A0N4UCA8</accession>
<evidence type="ECO:0000256" key="1">
    <source>
        <dbReference type="ARBA" id="ARBA00004123"/>
    </source>
</evidence>
<keyword evidence="9" id="KW-0234">DNA repair</keyword>
<evidence type="ECO:0000256" key="10">
    <source>
        <dbReference type="ARBA" id="ARBA00023242"/>
    </source>
</evidence>
<evidence type="ECO:0000313" key="14">
    <source>
        <dbReference type="Proteomes" id="UP000274756"/>
    </source>
</evidence>
<dbReference type="InterPro" id="IPR005161">
    <property type="entry name" value="Ku_N"/>
</dbReference>
<evidence type="ECO:0000256" key="7">
    <source>
        <dbReference type="ARBA" id="ARBA00023125"/>
    </source>
</evidence>
<organism evidence="13 15">
    <name type="scientific">Dracunculus medinensis</name>
    <name type="common">Guinea worm</name>
    <dbReference type="NCBI Taxonomy" id="318479"/>
    <lineage>
        <taxon>Eukaryota</taxon>
        <taxon>Metazoa</taxon>
        <taxon>Ecdysozoa</taxon>
        <taxon>Nematoda</taxon>
        <taxon>Chromadorea</taxon>
        <taxon>Rhabditida</taxon>
        <taxon>Spirurina</taxon>
        <taxon>Dracunculoidea</taxon>
        <taxon>Dracunculidae</taxon>
        <taxon>Dracunculus</taxon>
    </lineage>
</organism>
<keyword evidence="5" id="KW-0347">Helicase</keyword>
<evidence type="ECO:0000256" key="2">
    <source>
        <dbReference type="ARBA" id="ARBA00022741"/>
    </source>
</evidence>